<protein>
    <submittedName>
        <fullName evidence="1">Uncharacterized protein</fullName>
    </submittedName>
</protein>
<proteinExistence type="predicted"/>
<sequence>MVSACYRDVVVDFEGLNWWEQAYGPHLSLMYGDQPVPEETLEEVAKVVREAGVKLADDDEQATEQDGQGEQLWDGWEGGEIWLVPTYKPISEWSKPIARIQL</sequence>
<dbReference type="Pfam" id="PF07823">
    <property type="entry name" value="CPDase"/>
    <property type="match status" value="1"/>
</dbReference>
<organism evidence="1 2">
    <name type="scientific">Humicola insolens</name>
    <name type="common">Soft-rot fungus</name>
    <dbReference type="NCBI Taxonomy" id="85995"/>
    <lineage>
        <taxon>Eukaryota</taxon>
        <taxon>Fungi</taxon>
        <taxon>Dikarya</taxon>
        <taxon>Ascomycota</taxon>
        <taxon>Pezizomycotina</taxon>
        <taxon>Sordariomycetes</taxon>
        <taxon>Sordariomycetidae</taxon>
        <taxon>Sordariales</taxon>
        <taxon>Chaetomiaceae</taxon>
        <taxon>Mycothermus</taxon>
    </lineage>
</organism>
<gene>
    <name evidence="1" type="ORF">VTJ49DRAFT_407</name>
</gene>
<evidence type="ECO:0000313" key="1">
    <source>
        <dbReference type="EMBL" id="KAL1840494.1"/>
    </source>
</evidence>
<dbReference type="Gene3D" id="3.90.1140.10">
    <property type="entry name" value="Cyclic phosphodiesterase"/>
    <property type="match status" value="1"/>
</dbReference>
<keyword evidence="2" id="KW-1185">Reference proteome</keyword>
<reference evidence="1 2" key="1">
    <citation type="journal article" date="2024" name="Commun. Biol.">
        <title>Comparative genomic analysis of thermophilic fungi reveals convergent evolutionary adaptations and gene losses.</title>
        <authorList>
            <person name="Steindorff A.S."/>
            <person name="Aguilar-Pontes M.V."/>
            <person name="Robinson A.J."/>
            <person name="Andreopoulos B."/>
            <person name="LaButti K."/>
            <person name="Kuo A."/>
            <person name="Mondo S."/>
            <person name="Riley R."/>
            <person name="Otillar R."/>
            <person name="Haridas S."/>
            <person name="Lipzen A."/>
            <person name="Grimwood J."/>
            <person name="Schmutz J."/>
            <person name="Clum A."/>
            <person name="Reid I.D."/>
            <person name="Moisan M.C."/>
            <person name="Butler G."/>
            <person name="Nguyen T.T.M."/>
            <person name="Dewar K."/>
            <person name="Conant G."/>
            <person name="Drula E."/>
            <person name="Henrissat B."/>
            <person name="Hansel C."/>
            <person name="Singer S."/>
            <person name="Hutchinson M.I."/>
            <person name="de Vries R.P."/>
            <person name="Natvig D.O."/>
            <person name="Powell A.J."/>
            <person name="Tsang A."/>
            <person name="Grigoriev I.V."/>
        </authorList>
    </citation>
    <scope>NUCLEOTIDE SEQUENCE [LARGE SCALE GENOMIC DNA]</scope>
    <source>
        <strain evidence="1 2">CBS 620.91</strain>
    </source>
</reference>
<dbReference type="Proteomes" id="UP001583172">
    <property type="component" value="Unassembled WGS sequence"/>
</dbReference>
<name>A0ABR3VF71_HUMIN</name>
<dbReference type="EMBL" id="JAZGSY010000110">
    <property type="protein sequence ID" value="KAL1840494.1"/>
    <property type="molecule type" value="Genomic_DNA"/>
</dbReference>
<dbReference type="InterPro" id="IPR012386">
    <property type="entry name" value="Cyclic-nucl_3Pdiesterase"/>
</dbReference>
<comment type="caution">
    <text evidence="1">The sequence shown here is derived from an EMBL/GenBank/DDBJ whole genome shotgun (WGS) entry which is preliminary data.</text>
</comment>
<accession>A0ABR3VF71</accession>
<evidence type="ECO:0000313" key="2">
    <source>
        <dbReference type="Proteomes" id="UP001583172"/>
    </source>
</evidence>